<accession>A0A9D4G7V1</accession>
<dbReference type="AlphaFoldDB" id="A0A9D4G7V1"/>
<sequence length="139" mass="15330">MSLCSVGMHMLSPLSRGKFQRVILQIGAPHAAWAAVLSDKEAKHRSMKLANELDCGNVGEVPDIIECLRGKSASSITEQDWDAITYGFVRFPFVPIVDGSFLTEAPEKSLKSKNFKKNSSFIGPQYQRGVLLAFILQSK</sequence>
<gene>
    <name evidence="5" type="ORF">DPMN_140273</name>
</gene>
<dbReference type="Gene3D" id="3.40.50.1820">
    <property type="entry name" value="alpha/beta hydrolase"/>
    <property type="match status" value="1"/>
</dbReference>
<comment type="caution">
    <text evidence="5">The sequence shown here is derived from an EMBL/GenBank/DDBJ whole genome shotgun (WGS) entry which is preliminary data.</text>
</comment>
<protein>
    <recommendedName>
        <fullName evidence="4">Carboxylesterase type B domain-containing protein</fullName>
    </recommendedName>
</protein>
<dbReference type="GO" id="GO:0005615">
    <property type="term" value="C:extracellular space"/>
    <property type="evidence" value="ECO:0007669"/>
    <property type="project" value="TreeGrafter"/>
</dbReference>
<dbReference type="PANTHER" id="PTHR43918">
    <property type="entry name" value="ACETYLCHOLINESTERASE"/>
    <property type="match status" value="1"/>
</dbReference>
<evidence type="ECO:0000313" key="5">
    <source>
        <dbReference type="EMBL" id="KAH3811857.1"/>
    </source>
</evidence>
<feature type="domain" description="Carboxylesterase type B" evidence="4">
    <location>
        <begin position="5"/>
        <end position="134"/>
    </location>
</feature>
<dbReference type="InterPro" id="IPR029058">
    <property type="entry name" value="AB_hydrolase_fold"/>
</dbReference>
<dbReference type="GO" id="GO:0003990">
    <property type="term" value="F:acetylcholinesterase activity"/>
    <property type="evidence" value="ECO:0007669"/>
    <property type="project" value="TreeGrafter"/>
</dbReference>
<proteinExistence type="inferred from homology"/>
<evidence type="ECO:0000256" key="2">
    <source>
        <dbReference type="ARBA" id="ARBA00022487"/>
    </source>
</evidence>
<dbReference type="GO" id="GO:0006581">
    <property type="term" value="P:acetylcholine catabolic process"/>
    <property type="evidence" value="ECO:0007669"/>
    <property type="project" value="TreeGrafter"/>
</dbReference>
<dbReference type="SUPFAM" id="SSF53474">
    <property type="entry name" value="alpha/beta-Hydrolases"/>
    <property type="match status" value="1"/>
</dbReference>
<dbReference type="InterPro" id="IPR050654">
    <property type="entry name" value="AChE-related_enzymes"/>
</dbReference>
<dbReference type="EMBL" id="JAIWYP010000006">
    <property type="protein sequence ID" value="KAH3811857.1"/>
    <property type="molecule type" value="Genomic_DNA"/>
</dbReference>
<reference evidence="5" key="2">
    <citation type="submission" date="2020-11" db="EMBL/GenBank/DDBJ databases">
        <authorList>
            <person name="McCartney M.A."/>
            <person name="Auch B."/>
            <person name="Kono T."/>
            <person name="Mallez S."/>
            <person name="Becker A."/>
            <person name="Gohl D.M."/>
            <person name="Silverstein K.A.T."/>
            <person name="Koren S."/>
            <person name="Bechman K.B."/>
            <person name="Herman A."/>
            <person name="Abrahante J.E."/>
            <person name="Garbe J."/>
        </authorList>
    </citation>
    <scope>NUCLEOTIDE SEQUENCE</scope>
    <source>
        <strain evidence="5">Duluth1</strain>
        <tissue evidence="5">Whole animal</tissue>
    </source>
</reference>
<evidence type="ECO:0000256" key="1">
    <source>
        <dbReference type="ARBA" id="ARBA00005964"/>
    </source>
</evidence>
<keyword evidence="2" id="KW-0719">Serine esterase</keyword>
<dbReference type="Pfam" id="PF00135">
    <property type="entry name" value="COesterase"/>
    <property type="match status" value="1"/>
</dbReference>
<dbReference type="PANTHER" id="PTHR43918:SF4">
    <property type="entry name" value="CARBOXYLIC ESTER HYDROLASE"/>
    <property type="match status" value="1"/>
</dbReference>
<evidence type="ECO:0000313" key="6">
    <source>
        <dbReference type="Proteomes" id="UP000828390"/>
    </source>
</evidence>
<name>A0A9D4G7V1_DREPO</name>
<organism evidence="5 6">
    <name type="scientific">Dreissena polymorpha</name>
    <name type="common">Zebra mussel</name>
    <name type="synonym">Mytilus polymorpha</name>
    <dbReference type="NCBI Taxonomy" id="45954"/>
    <lineage>
        <taxon>Eukaryota</taxon>
        <taxon>Metazoa</taxon>
        <taxon>Spiralia</taxon>
        <taxon>Lophotrochozoa</taxon>
        <taxon>Mollusca</taxon>
        <taxon>Bivalvia</taxon>
        <taxon>Autobranchia</taxon>
        <taxon>Heteroconchia</taxon>
        <taxon>Euheterodonta</taxon>
        <taxon>Imparidentia</taxon>
        <taxon>Neoheterodontei</taxon>
        <taxon>Myida</taxon>
        <taxon>Dreissenoidea</taxon>
        <taxon>Dreissenidae</taxon>
        <taxon>Dreissena</taxon>
    </lineage>
</organism>
<dbReference type="Proteomes" id="UP000828390">
    <property type="component" value="Unassembled WGS sequence"/>
</dbReference>
<dbReference type="GO" id="GO:0019695">
    <property type="term" value="P:choline metabolic process"/>
    <property type="evidence" value="ECO:0007669"/>
    <property type="project" value="TreeGrafter"/>
</dbReference>
<keyword evidence="6" id="KW-1185">Reference proteome</keyword>
<evidence type="ECO:0000256" key="3">
    <source>
        <dbReference type="ARBA" id="ARBA00022801"/>
    </source>
</evidence>
<comment type="similarity">
    <text evidence="1">Belongs to the type-B carboxylesterase/lipase family.</text>
</comment>
<dbReference type="InterPro" id="IPR002018">
    <property type="entry name" value="CarbesteraseB"/>
</dbReference>
<keyword evidence="3" id="KW-0378">Hydrolase</keyword>
<reference evidence="5" key="1">
    <citation type="journal article" date="2019" name="bioRxiv">
        <title>The Genome of the Zebra Mussel, Dreissena polymorpha: A Resource for Invasive Species Research.</title>
        <authorList>
            <person name="McCartney M.A."/>
            <person name="Auch B."/>
            <person name="Kono T."/>
            <person name="Mallez S."/>
            <person name="Zhang Y."/>
            <person name="Obille A."/>
            <person name="Becker A."/>
            <person name="Abrahante J.E."/>
            <person name="Garbe J."/>
            <person name="Badalamenti J.P."/>
            <person name="Herman A."/>
            <person name="Mangelson H."/>
            <person name="Liachko I."/>
            <person name="Sullivan S."/>
            <person name="Sone E.D."/>
            <person name="Koren S."/>
            <person name="Silverstein K.A.T."/>
            <person name="Beckman K.B."/>
            <person name="Gohl D.M."/>
        </authorList>
    </citation>
    <scope>NUCLEOTIDE SEQUENCE</scope>
    <source>
        <strain evidence="5">Duluth1</strain>
        <tissue evidence="5">Whole animal</tissue>
    </source>
</reference>
<dbReference type="GO" id="GO:0005886">
    <property type="term" value="C:plasma membrane"/>
    <property type="evidence" value="ECO:0007669"/>
    <property type="project" value="TreeGrafter"/>
</dbReference>
<evidence type="ECO:0000259" key="4">
    <source>
        <dbReference type="Pfam" id="PF00135"/>
    </source>
</evidence>